<dbReference type="AlphaFoldDB" id="A0AA38LV49"/>
<protein>
    <recommendedName>
        <fullName evidence="4">F-box domain-containing protein</fullName>
    </recommendedName>
</protein>
<evidence type="ECO:0000313" key="2">
    <source>
        <dbReference type="EMBL" id="KAI9636825.1"/>
    </source>
</evidence>
<dbReference type="EMBL" id="JAKWFO010000005">
    <property type="protein sequence ID" value="KAI9636825.1"/>
    <property type="molecule type" value="Genomic_DNA"/>
</dbReference>
<dbReference type="GeneID" id="77728021"/>
<dbReference type="Proteomes" id="UP001164286">
    <property type="component" value="Unassembled WGS sequence"/>
</dbReference>
<feature type="region of interest" description="Disordered" evidence="1">
    <location>
        <begin position="195"/>
        <end position="216"/>
    </location>
</feature>
<dbReference type="RefSeq" id="XP_052946602.1">
    <property type="nucleotide sequence ID" value="XM_053088816.1"/>
</dbReference>
<evidence type="ECO:0008006" key="4">
    <source>
        <dbReference type="Google" id="ProtNLM"/>
    </source>
</evidence>
<proteinExistence type="predicted"/>
<evidence type="ECO:0000256" key="1">
    <source>
        <dbReference type="SAM" id="MobiDB-lite"/>
    </source>
</evidence>
<gene>
    <name evidence="2" type="ORF">MKK02DRAFT_33928</name>
</gene>
<organism evidence="2 3">
    <name type="scientific">Dioszegia hungarica</name>
    <dbReference type="NCBI Taxonomy" id="4972"/>
    <lineage>
        <taxon>Eukaryota</taxon>
        <taxon>Fungi</taxon>
        <taxon>Dikarya</taxon>
        <taxon>Basidiomycota</taxon>
        <taxon>Agaricomycotina</taxon>
        <taxon>Tremellomycetes</taxon>
        <taxon>Tremellales</taxon>
        <taxon>Bulleribasidiaceae</taxon>
        <taxon>Dioszegia</taxon>
    </lineage>
</organism>
<accession>A0AA38LV49</accession>
<evidence type="ECO:0000313" key="3">
    <source>
        <dbReference type="Proteomes" id="UP001164286"/>
    </source>
</evidence>
<comment type="caution">
    <text evidence="2">The sequence shown here is derived from an EMBL/GenBank/DDBJ whole genome shotgun (WGS) entry which is preliminary data.</text>
</comment>
<reference evidence="2" key="1">
    <citation type="journal article" date="2022" name="G3 (Bethesda)">
        <title>High quality genome of the basidiomycete yeast Dioszegia hungarica PDD-24b-2 isolated from cloud water.</title>
        <authorList>
            <person name="Jarrige D."/>
            <person name="Haridas S."/>
            <person name="Bleykasten-Grosshans C."/>
            <person name="Joly M."/>
            <person name="Nadalig T."/>
            <person name="Sancelme M."/>
            <person name="Vuilleumier S."/>
            <person name="Grigoriev I.V."/>
            <person name="Amato P."/>
            <person name="Bringel F."/>
        </authorList>
    </citation>
    <scope>NUCLEOTIDE SEQUENCE</scope>
    <source>
        <strain evidence="2">PDD-24b-2</strain>
    </source>
</reference>
<name>A0AA38LV49_9TREE</name>
<sequence length="563" mass="62647">MSDYAQSPRPEPLHLVPPELVSSPIAIPRRAGSPDLPVFMKDICFSATSSNYPQTPPLTSSLTMSASPASPQFQSPLLRTPCEIIHKVLCSSGVRDPVGLARAARTCKELGSLIYESTDTALWREIHLELYDDPRLSGTVSGGRDVVWKRSVQQREFVGRISREWSEERFGELPILLEPICSILQGLYLDIPPTAAPSNDTDSEMTDDSASSISSSASASSVDSLNIPLLEAILRSPIFAHLYYNHSYRATRPTLRPLSGQTASPLRRQTREDIHPVLSMLHCLLPPDFDGEDEHHRTHRGYLREMVYTASNYTEKNDWGPFNSDGEVDWRLLDALSSIMMANARDVIALGEDSWRLALQPLSFGLEAVRGWGWIDLRRPVDLEADDVWDWAGVEGTWCGSYAFLDYADWITLNEPRIVALRRQVGQLDLARYAEAVGDLLHMHLTIDRPCDKSKDLLPPVTSGIPTGDLLPPIHFSGSSAPTSAAWPSPAASSFVRGTVQLTADWPPQVRWTMVIRYGGEDRWKVEGVQMGGRGSKRGFFGVWTDATKELHSPNGPAWYWKT</sequence>
<keyword evidence="3" id="KW-1185">Reference proteome</keyword>